<accession>A0A0C5V2J8</accession>
<evidence type="ECO:0000256" key="1">
    <source>
        <dbReference type="SAM" id="SignalP"/>
    </source>
</evidence>
<keyword evidence="3" id="KW-1185">Reference proteome</keyword>
<keyword evidence="1" id="KW-0732">Signal</keyword>
<dbReference type="Proteomes" id="UP000032266">
    <property type="component" value="Chromosome"/>
</dbReference>
<dbReference type="AlphaFoldDB" id="A0A0C5V2J8"/>
<dbReference type="HOGENOM" id="CLU_3099384_0_0_6"/>
<organism evidence="2 3">
    <name type="scientific">Gynuella sunshinyii YC6258</name>
    <dbReference type="NCBI Taxonomy" id="1445510"/>
    <lineage>
        <taxon>Bacteria</taxon>
        <taxon>Pseudomonadati</taxon>
        <taxon>Pseudomonadota</taxon>
        <taxon>Gammaproteobacteria</taxon>
        <taxon>Oceanospirillales</taxon>
        <taxon>Saccharospirillaceae</taxon>
        <taxon>Gynuella</taxon>
    </lineage>
</organism>
<feature type="chain" id="PRO_5002194300" evidence="1">
    <location>
        <begin position="18"/>
        <end position="51"/>
    </location>
</feature>
<name>A0A0C5V2J8_9GAMM</name>
<reference evidence="2 3" key="1">
    <citation type="submission" date="2014-01" db="EMBL/GenBank/DDBJ databases">
        <title>Full genme sequencing of cellulolytic bacterium Gynuella sunshinyii YC6258T gen. nov., sp. nov.</title>
        <authorList>
            <person name="Khan H."/>
            <person name="Chung E.J."/>
            <person name="Chung Y.R."/>
        </authorList>
    </citation>
    <scope>NUCLEOTIDE SEQUENCE [LARGE SCALE GENOMIC DNA]</scope>
    <source>
        <strain evidence="2 3">YC6258</strain>
    </source>
</reference>
<evidence type="ECO:0000313" key="2">
    <source>
        <dbReference type="EMBL" id="AJQ93710.1"/>
    </source>
</evidence>
<gene>
    <name evidence="2" type="ORF">YC6258_01662</name>
</gene>
<proteinExistence type="predicted"/>
<feature type="signal peptide" evidence="1">
    <location>
        <begin position="1"/>
        <end position="17"/>
    </location>
</feature>
<evidence type="ECO:0000313" key="3">
    <source>
        <dbReference type="Proteomes" id="UP000032266"/>
    </source>
</evidence>
<sequence>MRKAVLAYLNFFNNFMAAATRIVNRFAFAVFVNANVDTGSSGISFRSGFQG</sequence>
<dbReference type="STRING" id="1445510.YC6258_01662"/>
<dbReference type="KEGG" id="gsn:YC6258_01662"/>
<protein>
    <submittedName>
        <fullName evidence="2">Uncharacterized protein</fullName>
    </submittedName>
</protein>
<dbReference type="EMBL" id="CP007142">
    <property type="protein sequence ID" value="AJQ93710.1"/>
    <property type="molecule type" value="Genomic_DNA"/>
</dbReference>